<accession>A0A9N9U7S9</accession>
<organism evidence="1 2">
    <name type="scientific">Clonostachys byssicola</name>
    <dbReference type="NCBI Taxonomy" id="160290"/>
    <lineage>
        <taxon>Eukaryota</taxon>
        <taxon>Fungi</taxon>
        <taxon>Dikarya</taxon>
        <taxon>Ascomycota</taxon>
        <taxon>Pezizomycotina</taxon>
        <taxon>Sordariomycetes</taxon>
        <taxon>Hypocreomycetidae</taxon>
        <taxon>Hypocreales</taxon>
        <taxon>Bionectriaceae</taxon>
        <taxon>Clonostachys</taxon>
    </lineage>
</organism>
<dbReference type="OrthoDB" id="6079484at2759"/>
<dbReference type="Proteomes" id="UP000754883">
    <property type="component" value="Unassembled WGS sequence"/>
</dbReference>
<evidence type="ECO:0000313" key="2">
    <source>
        <dbReference type="Proteomes" id="UP000754883"/>
    </source>
</evidence>
<evidence type="ECO:0000313" key="1">
    <source>
        <dbReference type="EMBL" id="CAG9982240.1"/>
    </source>
</evidence>
<sequence length="160" mass="18016">PFNNKRIISQAISPSFEASIMALRPGIDESMIFYSKEGHDPSSPQLKPVIPNLEPGTDSVRLLSDPCLEPDEENISEPWDVALRFRPEPAETWSPQFEESIEDSCFSSHVKKQAASWKDGLLLAHMATDHGYDAVAEGRRYHLPSNEDSTLNLRIDFFNT</sequence>
<protein>
    <submittedName>
        <fullName evidence="1">Uncharacterized protein</fullName>
    </submittedName>
</protein>
<proteinExistence type="predicted"/>
<reference evidence="2" key="1">
    <citation type="submission" date="2019-06" db="EMBL/GenBank/DDBJ databases">
        <authorList>
            <person name="Broberg M."/>
        </authorList>
    </citation>
    <scope>NUCLEOTIDE SEQUENCE [LARGE SCALE GENOMIC DNA]</scope>
</reference>
<comment type="caution">
    <text evidence="1">The sequence shown here is derived from an EMBL/GenBank/DDBJ whole genome shotgun (WGS) entry which is preliminary data.</text>
</comment>
<keyword evidence="2" id="KW-1185">Reference proteome</keyword>
<feature type="non-terminal residue" evidence="1">
    <location>
        <position position="160"/>
    </location>
</feature>
<dbReference type="AlphaFoldDB" id="A0A9N9U7S9"/>
<reference evidence="1 2" key="2">
    <citation type="submission" date="2021-10" db="EMBL/GenBank/DDBJ databases">
        <authorList>
            <person name="Piombo E."/>
        </authorList>
    </citation>
    <scope>NUCLEOTIDE SEQUENCE [LARGE SCALE GENOMIC DNA]</scope>
</reference>
<gene>
    <name evidence="1" type="ORF">CBYS24578_00015737</name>
</gene>
<name>A0A9N9U7S9_9HYPO</name>
<dbReference type="EMBL" id="CABFNO020001339">
    <property type="protein sequence ID" value="CAG9982240.1"/>
    <property type="molecule type" value="Genomic_DNA"/>
</dbReference>